<dbReference type="AlphaFoldDB" id="A0A067DN36"/>
<organism evidence="2 3">
    <name type="scientific">Citrus sinensis</name>
    <name type="common">Sweet orange</name>
    <name type="synonym">Citrus aurantium var. sinensis</name>
    <dbReference type="NCBI Taxonomy" id="2711"/>
    <lineage>
        <taxon>Eukaryota</taxon>
        <taxon>Viridiplantae</taxon>
        <taxon>Streptophyta</taxon>
        <taxon>Embryophyta</taxon>
        <taxon>Tracheophyta</taxon>
        <taxon>Spermatophyta</taxon>
        <taxon>Magnoliopsida</taxon>
        <taxon>eudicotyledons</taxon>
        <taxon>Gunneridae</taxon>
        <taxon>Pentapetalae</taxon>
        <taxon>rosids</taxon>
        <taxon>malvids</taxon>
        <taxon>Sapindales</taxon>
        <taxon>Rutaceae</taxon>
        <taxon>Aurantioideae</taxon>
        <taxon>Citrus</taxon>
    </lineage>
</organism>
<sequence length="213" mass="24606">MDDVQVEDLIVEVEVELENDGDNEKTTDSCDIFKRALESQSDPLPVHSHPGDKINNSREKTPGIVILVNYTSKKRSNEENVCETYELELLKNGETIPVEDLGYVMTVDMRRLLKTNHIPNTEKLKEEKREEEEENVDPRTLRIEMSDSNIEPMSMHLRCEGVENFSTKVIKNLPWKKVLEFGCHVFYPTCTPSDLKDKRRNNTAKKSLAISRR</sequence>
<dbReference type="PANTHER" id="PTHR47863">
    <property type="entry name" value="RING/FYVE/PHD ZINC FINGER SUPERFAMILY PROTEIN"/>
    <property type="match status" value="1"/>
</dbReference>
<proteinExistence type="predicted"/>
<accession>A0A067DN36</accession>
<reference evidence="2 3" key="1">
    <citation type="submission" date="2014-04" db="EMBL/GenBank/DDBJ databases">
        <authorList>
            <consortium name="International Citrus Genome Consortium"/>
            <person name="Gmitter F."/>
            <person name="Chen C."/>
            <person name="Farmerie W."/>
            <person name="Harkins T."/>
            <person name="Desany B."/>
            <person name="Mohiuddin M."/>
            <person name="Kodira C."/>
            <person name="Borodovsky M."/>
            <person name="Lomsadze A."/>
            <person name="Burns P."/>
            <person name="Jenkins J."/>
            <person name="Prochnik S."/>
            <person name="Shu S."/>
            <person name="Chapman J."/>
            <person name="Pitluck S."/>
            <person name="Schmutz J."/>
            <person name="Rokhsar D."/>
        </authorList>
    </citation>
    <scope>NUCLEOTIDE SEQUENCE</scope>
</reference>
<evidence type="ECO:0000256" key="1">
    <source>
        <dbReference type="SAM" id="MobiDB-lite"/>
    </source>
</evidence>
<evidence type="ECO:0000313" key="2">
    <source>
        <dbReference type="EMBL" id="KDO40422.1"/>
    </source>
</evidence>
<name>A0A067DN36_CITSI</name>
<protein>
    <submittedName>
        <fullName evidence="2">Uncharacterized protein</fullName>
    </submittedName>
</protein>
<keyword evidence="3" id="KW-1185">Reference proteome</keyword>
<feature type="region of interest" description="Disordered" evidence="1">
    <location>
        <begin position="39"/>
        <end position="58"/>
    </location>
</feature>
<evidence type="ECO:0000313" key="3">
    <source>
        <dbReference type="Proteomes" id="UP000027120"/>
    </source>
</evidence>
<gene>
    <name evidence="2" type="ORF">CISIN_1g038943mg</name>
</gene>
<feature type="compositionally biased region" description="Basic and acidic residues" evidence="1">
    <location>
        <begin position="49"/>
        <end position="58"/>
    </location>
</feature>
<dbReference type="EMBL" id="KK785960">
    <property type="protein sequence ID" value="KDO40422.1"/>
    <property type="molecule type" value="Genomic_DNA"/>
</dbReference>
<dbReference type="Proteomes" id="UP000027120">
    <property type="component" value="Unassembled WGS sequence"/>
</dbReference>
<feature type="region of interest" description="Disordered" evidence="1">
    <location>
        <begin position="194"/>
        <end position="213"/>
    </location>
</feature>
<dbReference type="PANTHER" id="PTHR47863:SF5">
    <property type="entry name" value="HOMEODOMAIN-LIKE PROTEIN WITH RING_FYVE_PHD-TYPE ZINC FINGER DOMAIN-CONTAINING PROTEIN-RELATED"/>
    <property type="match status" value="1"/>
</dbReference>